<dbReference type="PANTHER" id="PTHR46825">
    <property type="entry name" value="D-ALANYL-D-ALANINE-CARBOXYPEPTIDASE/ENDOPEPTIDASE AMPH"/>
    <property type="match status" value="1"/>
</dbReference>
<dbReference type="SUPFAM" id="SSF56601">
    <property type="entry name" value="beta-lactamase/transpeptidase-like"/>
    <property type="match status" value="1"/>
</dbReference>
<organism evidence="2 3">
    <name type="scientific">Aminipila terrae</name>
    <dbReference type="NCBI Taxonomy" id="2697030"/>
    <lineage>
        <taxon>Bacteria</taxon>
        <taxon>Bacillati</taxon>
        <taxon>Bacillota</taxon>
        <taxon>Clostridia</taxon>
        <taxon>Peptostreptococcales</taxon>
        <taxon>Anaerovoracaceae</taxon>
        <taxon>Aminipila</taxon>
    </lineage>
</organism>
<protein>
    <submittedName>
        <fullName evidence="2">Serine hydrolase</fullName>
    </submittedName>
</protein>
<dbReference type="AlphaFoldDB" id="A0A6P1MEJ6"/>
<dbReference type="InterPro" id="IPR001466">
    <property type="entry name" value="Beta-lactam-related"/>
</dbReference>
<evidence type="ECO:0000313" key="2">
    <source>
        <dbReference type="EMBL" id="QHI71004.1"/>
    </source>
</evidence>
<dbReference type="Pfam" id="PF00144">
    <property type="entry name" value="Beta-lactamase"/>
    <property type="match status" value="1"/>
</dbReference>
<feature type="domain" description="Beta-lactamase-related" evidence="1">
    <location>
        <begin position="18"/>
        <end position="334"/>
    </location>
</feature>
<evidence type="ECO:0000259" key="1">
    <source>
        <dbReference type="Pfam" id="PF00144"/>
    </source>
</evidence>
<dbReference type="InterPro" id="IPR012338">
    <property type="entry name" value="Beta-lactam/transpept-like"/>
</dbReference>
<dbReference type="RefSeq" id="WP_162360782.1">
    <property type="nucleotide sequence ID" value="NZ_CP047591.1"/>
</dbReference>
<keyword evidence="3" id="KW-1185">Reference proteome</keyword>
<accession>A0A6P1MEJ6</accession>
<dbReference type="GO" id="GO:0016787">
    <property type="term" value="F:hydrolase activity"/>
    <property type="evidence" value="ECO:0007669"/>
    <property type="project" value="UniProtKB-KW"/>
</dbReference>
<evidence type="ECO:0000313" key="3">
    <source>
        <dbReference type="Proteomes" id="UP000463883"/>
    </source>
</evidence>
<dbReference type="Gene3D" id="3.40.710.10">
    <property type="entry name" value="DD-peptidase/beta-lactamase superfamily"/>
    <property type="match status" value="1"/>
</dbReference>
<dbReference type="InterPro" id="IPR050491">
    <property type="entry name" value="AmpC-like"/>
</dbReference>
<dbReference type="Gene3D" id="2.40.128.600">
    <property type="match status" value="1"/>
</dbReference>
<proteinExistence type="predicted"/>
<dbReference type="KEGG" id="amic:Ami3637_00165"/>
<reference evidence="2 3" key="1">
    <citation type="submission" date="2020-01" db="EMBL/GenBank/DDBJ databases">
        <title>Genomic analysis of Aminipila sp. CBA3637.</title>
        <authorList>
            <person name="Kim Y.B."/>
            <person name="Roh S.W."/>
        </authorList>
    </citation>
    <scope>NUCLEOTIDE SEQUENCE [LARGE SCALE GENOMIC DNA]</scope>
    <source>
        <strain evidence="2 3">CBA3637</strain>
    </source>
</reference>
<name>A0A6P1MEJ6_9FIRM</name>
<dbReference type="PANTHER" id="PTHR46825:SF15">
    <property type="entry name" value="BETA-LACTAMASE-RELATED DOMAIN-CONTAINING PROTEIN"/>
    <property type="match status" value="1"/>
</dbReference>
<dbReference type="Proteomes" id="UP000463883">
    <property type="component" value="Chromosome"/>
</dbReference>
<dbReference type="EMBL" id="CP047591">
    <property type="protein sequence ID" value="QHI71004.1"/>
    <property type="molecule type" value="Genomic_DNA"/>
</dbReference>
<keyword evidence="2" id="KW-0378">Hydrolase</keyword>
<sequence>MKNWTAVNELLIQREMDFWNVPGLSLSIVKKGHEPYTKTFGWRDKENQLEVMDTTLFGVASCSKSMTSAIIAMLVASGKLDYDIPVINYIPGFTMMDEEATDSMTLRDMLCHRTGLGGHDAIWPVPKTLKEFSQVFPYLQPSAPFRSKPQYSNIIYAVIGYIAEAVTGQSWASLMQNYLFDPLGMTSANCQAKDMTDYGNFAHPYQVLDGKLTKLPVWNVDVVAPAASVNCTAIDMCKWLSFLINKGRTEDGTPLIPENIFQTMITPQVDFSDDIGPDAELYPSDGYAMGWKTGKYREKLICKHTGKIEGYTSIQAFMPDDDIGISLMMNLHSPTIAIMHTILYTLMDSLLNLPSVDWTWKFRDDRKPTAEDYKDCHVDIFHSIYPDAIPNEMPSQQLMASYKAHLYEGTYYNPGYGFLTIVSKGDKLYMKYRDMFLPVTPYWTGNFRVDNVKEDIFTLSIPLTFICDEEHKSIGLRVRFESLIDDILFLKKD</sequence>
<gene>
    <name evidence="2" type="ORF">Ami3637_00165</name>
</gene>